<organism evidence="3 4">
    <name type="scientific">Methylophaga sulfidovorans</name>
    <dbReference type="NCBI Taxonomy" id="45496"/>
    <lineage>
        <taxon>Bacteria</taxon>
        <taxon>Pseudomonadati</taxon>
        <taxon>Pseudomonadota</taxon>
        <taxon>Gammaproteobacteria</taxon>
        <taxon>Thiotrichales</taxon>
        <taxon>Piscirickettsiaceae</taxon>
        <taxon>Methylophaga</taxon>
    </lineage>
</organism>
<reference evidence="4" key="1">
    <citation type="submission" date="2016-10" db="EMBL/GenBank/DDBJ databases">
        <authorList>
            <person name="Varghese N."/>
            <person name="Submissions S."/>
        </authorList>
    </citation>
    <scope>NUCLEOTIDE SEQUENCE [LARGE SCALE GENOMIC DNA]</scope>
    <source>
        <strain evidence="4">DSM 11578</strain>
    </source>
</reference>
<evidence type="ECO:0000313" key="4">
    <source>
        <dbReference type="Proteomes" id="UP000198924"/>
    </source>
</evidence>
<proteinExistence type="predicted"/>
<dbReference type="Proteomes" id="UP000198924">
    <property type="component" value="Unassembled WGS sequence"/>
</dbReference>
<dbReference type="AlphaFoldDB" id="A0A1I3Z2I2"/>
<dbReference type="RefSeq" id="WP_091713827.1">
    <property type="nucleotide sequence ID" value="NZ_FOSH01000009.1"/>
</dbReference>
<sequence>MKNLTLKPTILASSLMMFLPLSAIADDILKAVNSAANSHIESAQLVNKTGIAQADRLVSYKHKGIALENKQGKILSLLKGNFGSLDERQLKQGLLVATVDLDRQQAMLTLFNNVSDSWTATTYLPKPAFKIESVCLYQDEAQNGFLFLVGEQGQGEQWLVADASSPIALPQLIRHLSTPPDSEYCQVDDSQSRLYINEENVGIWSYDAHPEADLSRYPIALTKPFGQLTDSAAGMAIVPGGLLVLDAKANVLHIYLDNNGKWQHQSEFALHNVIEPEALSVRVDGKQLEIAIKHDAGLAFYTLAWPHKSLAAPASIPLVQPAIQTDPVPSLGDAADDPAIWVNKAHPEQSLVLGTDKQGGLVVYDLKGKTQQFLPVGRLNNVDVRHGFDFNGKQIDLAVASNRDHNSLHVFAIDPVNQLVTELGEVATTAQDIYGLCMYKNKQGDIYTIVNDKDGRFFQYLMKEDHGRIAGELVREFKVATQPEGCVADDKHDRLFIGEEDRAVWALDARADQSTVMTQVMSVGEHLKDDIEGISLYQSDKQDYLLISSQGNDSYVILDALPPFTYRGVFRIGFNTAAGIDGVSETDGLDVSSVNFGQPWQQGMLVVQDGRNRMPLENQNFKYVPWSVIADQLGLTKQSK</sequence>
<evidence type="ECO:0000259" key="2">
    <source>
        <dbReference type="PROSITE" id="PS51662"/>
    </source>
</evidence>
<dbReference type="EMBL" id="FOSH01000009">
    <property type="protein sequence ID" value="SFK38240.1"/>
    <property type="molecule type" value="Genomic_DNA"/>
</dbReference>
<feature type="signal peptide" evidence="1">
    <location>
        <begin position="1"/>
        <end position="25"/>
    </location>
</feature>
<evidence type="ECO:0000313" key="3">
    <source>
        <dbReference type="EMBL" id="SFK38240.1"/>
    </source>
</evidence>
<dbReference type="SUPFAM" id="SSF50956">
    <property type="entry name" value="Thermostable phytase (3-phytase)"/>
    <property type="match status" value="2"/>
</dbReference>
<dbReference type="Pfam" id="PF02333">
    <property type="entry name" value="Phytase"/>
    <property type="match status" value="2"/>
</dbReference>
<keyword evidence="4" id="KW-1185">Reference proteome</keyword>
<dbReference type="InterPro" id="IPR003431">
    <property type="entry name" value="B-propeller_Phytase"/>
</dbReference>
<name>A0A1I3Z2I2_9GAMM</name>
<feature type="domain" description="BPP" evidence="2">
    <location>
        <begin position="309"/>
        <end position="633"/>
    </location>
</feature>
<dbReference type="OrthoDB" id="8696437at2"/>
<keyword evidence="1" id="KW-0732">Signal</keyword>
<feature type="chain" id="PRO_5011664641" evidence="1">
    <location>
        <begin position="26"/>
        <end position="640"/>
    </location>
</feature>
<evidence type="ECO:0000256" key="1">
    <source>
        <dbReference type="SAM" id="SignalP"/>
    </source>
</evidence>
<dbReference type="GO" id="GO:0016158">
    <property type="term" value="F:inositol hexakisphosphate 3-phosphatase activity"/>
    <property type="evidence" value="ECO:0007669"/>
    <property type="project" value="InterPro"/>
</dbReference>
<gene>
    <name evidence="3" type="ORF">SAMN04488079_109104</name>
</gene>
<accession>A0A1I3Z2I2</accession>
<dbReference type="InterPro" id="IPR011042">
    <property type="entry name" value="6-blade_b-propeller_TolB-like"/>
</dbReference>
<protein>
    <submittedName>
        <fullName evidence="3">3-phytase</fullName>
    </submittedName>
</protein>
<feature type="domain" description="BPP" evidence="2">
    <location>
        <begin position="11"/>
        <end position="307"/>
    </location>
</feature>
<dbReference type="PROSITE" id="PS51662">
    <property type="entry name" value="BP_PHYTASE"/>
    <property type="match status" value="2"/>
</dbReference>
<dbReference type="STRING" id="45496.SAMN04488079_109104"/>
<dbReference type="Gene3D" id="2.120.10.30">
    <property type="entry name" value="TolB, C-terminal domain"/>
    <property type="match status" value="2"/>
</dbReference>